<proteinExistence type="predicted"/>
<evidence type="ECO:0000256" key="1">
    <source>
        <dbReference type="SAM" id="Phobius"/>
    </source>
</evidence>
<dbReference type="GeneTree" id="ENSGT00990000205159"/>
<accession>A0A8C9WLN9</accession>
<dbReference type="GeneID" id="108932095"/>
<evidence type="ECO:0000313" key="3">
    <source>
        <dbReference type="Ensembl" id="ENSSFOP00015076456.1"/>
    </source>
</evidence>
<dbReference type="Ensembl" id="ENSSFOT00015057734.1">
    <property type="protein sequence ID" value="ENSSFOP00015076456.1"/>
    <property type="gene ID" value="ENSSFOG00015027852.1"/>
</dbReference>
<keyword evidence="1" id="KW-1133">Transmembrane helix</keyword>
<gene>
    <name evidence="3" type="primary">vstm5</name>
</gene>
<dbReference type="InterPro" id="IPR036179">
    <property type="entry name" value="Ig-like_dom_sf"/>
</dbReference>
<reference evidence="3" key="3">
    <citation type="submission" date="2025-09" db="UniProtKB">
        <authorList>
            <consortium name="Ensembl"/>
        </authorList>
    </citation>
    <scope>IDENTIFICATION</scope>
</reference>
<organism evidence="3 4">
    <name type="scientific">Scleropages formosus</name>
    <name type="common">Asian bonytongue</name>
    <name type="synonym">Osteoglossum formosum</name>
    <dbReference type="NCBI Taxonomy" id="113540"/>
    <lineage>
        <taxon>Eukaryota</taxon>
        <taxon>Metazoa</taxon>
        <taxon>Chordata</taxon>
        <taxon>Craniata</taxon>
        <taxon>Vertebrata</taxon>
        <taxon>Euteleostomi</taxon>
        <taxon>Actinopterygii</taxon>
        <taxon>Neopterygii</taxon>
        <taxon>Teleostei</taxon>
        <taxon>Osteoglossocephala</taxon>
        <taxon>Osteoglossomorpha</taxon>
        <taxon>Osteoglossiformes</taxon>
        <taxon>Osteoglossidae</taxon>
        <taxon>Scleropages</taxon>
    </lineage>
</organism>
<dbReference type="CTD" id="387804"/>
<reference evidence="3 4" key="1">
    <citation type="submission" date="2019-04" db="EMBL/GenBank/DDBJ databases">
        <authorList>
            <consortium name="Wellcome Sanger Institute Data Sharing"/>
        </authorList>
    </citation>
    <scope>NUCLEOTIDE SEQUENCE [LARGE SCALE GENOMIC DNA]</scope>
</reference>
<name>A0A8C9WLN9_SCLFO</name>
<dbReference type="Gene3D" id="2.60.40.10">
    <property type="entry name" value="Immunoglobulins"/>
    <property type="match status" value="1"/>
</dbReference>
<dbReference type="KEGG" id="sfm:108932095"/>
<dbReference type="SUPFAM" id="SSF48726">
    <property type="entry name" value="Immunoglobulin"/>
    <property type="match status" value="1"/>
</dbReference>
<evidence type="ECO:0000313" key="4">
    <source>
        <dbReference type="Proteomes" id="UP000694397"/>
    </source>
</evidence>
<dbReference type="AlphaFoldDB" id="A0A8C9WLN9"/>
<sequence length="194" mass="21395">MLLPRDWNPDCAALPLAALCMGVIRLAHAITINMPEQSITAAVEDDVLFPARYSCNGTPTIQWTFLSPRERRGVAVWKPGAFSNVSAEYEHRLLTHANGSITLLRVRLADSGYYVVSVSESSGSSKEAAIVLTVTELLYEDLQYLAGFVAVLGVLAGLLMVSMWLLNKICKRVKRQWRRHALPGSVTPSPRKQS</sequence>
<dbReference type="InterPro" id="IPR003599">
    <property type="entry name" value="Ig_sub"/>
</dbReference>
<keyword evidence="1" id="KW-0472">Membrane</keyword>
<protein>
    <recommendedName>
        <fullName evidence="2">Immunoglobulin domain-containing protein</fullName>
    </recommendedName>
</protein>
<evidence type="ECO:0000259" key="2">
    <source>
        <dbReference type="SMART" id="SM00409"/>
    </source>
</evidence>
<feature type="domain" description="Immunoglobulin" evidence="2">
    <location>
        <begin position="36"/>
        <end position="135"/>
    </location>
</feature>
<dbReference type="OrthoDB" id="9933251at2759"/>
<dbReference type="InterPro" id="IPR013783">
    <property type="entry name" value="Ig-like_fold"/>
</dbReference>
<keyword evidence="4" id="KW-1185">Reference proteome</keyword>
<feature type="transmembrane region" description="Helical" evidence="1">
    <location>
        <begin position="144"/>
        <end position="166"/>
    </location>
</feature>
<dbReference type="InterPro" id="IPR013106">
    <property type="entry name" value="Ig_V-set"/>
</dbReference>
<dbReference type="Pfam" id="PF07686">
    <property type="entry name" value="V-set"/>
    <property type="match status" value="1"/>
</dbReference>
<dbReference type="SMART" id="SM00409">
    <property type="entry name" value="IG"/>
    <property type="match status" value="1"/>
</dbReference>
<keyword evidence="1" id="KW-0812">Transmembrane</keyword>
<dbReference type="Proteomes" id="UP000694397">
    <property type="component" value="Chromosome 10"/>
</dbReference>
<dbReference type="RefSeq" id="XP_018603802.1">
    <property type="nucleotide sequence ID" value="XM_018748286.2"/>
</dbReference>
<reference evidence="3" key="2">
    <citation type="submission" date="2025-08" db="UniProtKB">
        <authorList>
            <consortium name="Ensembl"/>
        </authorList>
    </citation>
    <scope>IDENTIFICATION</scope>
</reference>